<gene>
    <name evidence="10" type="ORF">SAMN04488134_10276</name>
</gene>
<evidence type="ECO:0000259" key="9">
    <source>
        <dbReference type="PROSITE" id="PS50928"/>
    </source>
</evidence>
<dbReference type="InterPro" id="IPR035906">
    <property type="entry name" value="MetI-like_sf"/>
</dbReference>
<evidence type="ECO:0000256" key="5">
    <source>
        <dbReference type="ARBA" id="ARBA00022692"/>
    </source>
</evidence>
<feature type="transmembrane region" description="Helical" evidence="8">
    <location>
        <begin position="201"/>
        <end position="222"/>
    </location>
</feature>
<keyword evidence="7 8" id="KW-0472">Membrane</keyword>
<dbReference type="STRING" id="872970.SAMN04488134_10276"/>
<accession>A0A1H8JUK3</accession>
<evidence type="ECO:0000256" key="3">
    <source>
        <dbReference type="ARBA" id="ARBA00022448"/>
    </source>
</evidence>
<feature type="transmembrane region" description="Helical" evidence="8">
    <location>
        <begin position="142"/>
        <end position="164"/>
    </location>
</feature>
<evidence type="ECO:0000256" key="8">
    <source>
        <dbReference type="RuleBase" id="RU363032"/>
    </source>
</evidence>
<dbReference type="Proteomes" id="UP000199300">
    <property type="component" value="Unassembled WGS sequence"/>
</dbReference>
<dbReference type="PROSITE" id="PS50928">
    <property type="entry name" value="ABC_TM1"/>
    <property type="match status" value="1"/>
</dbReference>
<feature type="transmembrane region" description="Helical" evidence="8">
    <location>
        <begin position="248"/>
        <end position="267"/>
    </location>
</feature>
<feature type="transmembrane region" description="Helical" evidence="8">
    <location>
        <begin position="9"/>
        <end position="31"/>
    </location>
</feature>
<comment type="similarity">
    <text evidence="2">Belongs to the binding-protein-dependent transport system permease family. CysTW subfamily.</text>
</comment>
<sequence length="278" mass="31744">MSRLLKGKVLGIGLVMPSFLTLLVLVAYPVMMSVRTSLQNRAGEWSWDNYRYIFTEPLISQNIRHTMFVTIISCFFVLIIAYGIALYLRFSTRFFSKLINKLYLIPMFIPGVIAVYGFINFYRNNGWVARLIGTDNMLPIIYHVRGLIMINVWFNIPFTTMLLLSALQGIPNSIIEGARDVGATKWQLFIRFILPLSYKTMLVAITFLFMGIIGSFTAPFLIDRNAPQMLGVSMQQHFSVFNEIGQSSSLAVFMFLLSSAVGCFYIWSNMKHSKKELS</sequence>
<keyword evidence="11" id="KW-1185">Reference proteome</keyword>
<dbReference type="CDD" id="cd06261">
    <property type="entry name" value="TM_PBP2"/>
    <property type="match status" value="1"/>
</dbReference>
<reference evidence="10 11" key="1">
    <citation type="submission" date="2016-10" db="EMBL/GenBank/DDBJ databases">
        <authorList>
            <person name="de Groot N.N."/>
        </authorList>
    </citation>
    <scope>NUCLEOTIDE SEQUENCE [LARGE SCALE GENOMIC DNA]</scope>
    <source>
        <strain evidence="10 11">CGMCC 1.10434</strain>
    </source>
</reference>
<keyword evidence="6 8" id="KW-1133">Transmembrane helix</keyword>
<feature type="transmembrane region" description="Helical" evidence="8">
    <location>
        <begin position="102"/>
        <end position="122"/>
    </location>
</feature>
<organism evidence="10 11">
    <name type="scientific">Amphibacillus marinus</name>
    <dbReference type="NCBI Taxonomy" id="872970"/>
    <lineage>
        <taxon>Bacteria</taxon>
        <taxon>Bacillati</taxon>
        <taxon>Bacillota</taxon>
        <taxon>Bacilli</taxon>
        <taxon>Bacillales</taxon>
        <taxon>Bacillaceae</taxon>
        <taxon>Amphibacillus</taxon>
    </lineage>
</organism>
<feature type="domain" description="ABC transmembrane type-1" evidence="9">
    <location>
        <begin position="63"/>
        <end position="265"/>
    </location>
</feature>
<evidence type="ECO:0000313" key="11">
    <source>
        <dbReference type="Proteomes" id="UP000199300"/>
    </source>
</evidence>
<evidence type="ECO:0000256" key="1">
    <source>
        <dbReference type="ARBA" id="ARBA00004651"/>
    </source>
</evidence>
<feature type="transmembrane region" description="Helical" evidence="8">
    <location>
        <begin position="67"/>
        <end position="90"/>
    </location>
</feature>
<dbReference type="OrthoDB" id="2162374at2"/>
<evidence type="ECO:0000313" key="10">
    <source>
        <dbReference type="EMBL" id="SEN84281.1"/>
    </source>
</evidence>
<dbReference type="PANTHER" id="PTHR42929:SF1">
    <property type="entry name" value="INNER MEMBRANE ABC TRANSPORTER PERMEASE PROTEIN YDCU-RELATED"/>
    <property type="match status" value="1"/>
</dbReference>
<dbReference type="AlphaFoldDB" id="A0A1H8JUK3"/>
<keyword evidence="4" id="KW-1003">Cell membrane</keyword>
<dbReference type="InterPro" id="IPR000515">
    <property type="entry name" value="MetI-like"/>
</dbReference>
<name>A0A1H8JUK3_9BACI</name>
<evidence type="ECO:0000256" key="6">
    <source>
        <dbReference type="ARBA" id="ARBA00022989"/>
    </source>
</evidence>
<protein>
    <submittedName>
        <fullName evidence="10">ABC-type spermidine/putrescine transport system, permease component I</fullName>
    </submittedName>
</protein>
<proteinExistence type="inferred from homology"/>
<evidence type="ECO:0000256" key="7">
    <source>
        <dbReference type="ARBA" id="ARBA00023136"/>
    </source>
</evidence>
<dbReference type="RefSeq" id="WP_091495172.1">
    <property type="nucleotide sequence ID" value="NZ_FODJ01000002.1"/>
</dbReference>
<dbReference type="EMBL" id="FODJ01000002">
    <property type="protein sequence ID" value="SEN84281.1"/>
    <property type="molecule type" value="Genomic_DNA"/>
</dbReference>
<dbReference type="GO" id="GO:0055085">
    <property type="term" value="P:transmembrane transport"/>
    <property type="evidence" value="ECO:0007669"/>
    <property type="project" value="InterPro"/>
</dbReference>
<dbReference type="GO" id="GO:0005886">
    <property type="term" value="C:plasma membrane"/>
    <property type="evidence" value="ECO:0007669"/>
    <property type="project" value="UniProtKB-SubCell"/>
</dbReference>
<dbReference type="PANTHER" id="PTHR42929">
    <property type="entry name" value="INNER MEMBRANE ABC TRANSPORTER PERMEASE PROTEIN YDCU-RELATED-RELATED"/>
    <property type="match status" value="1"/>
</dbReference>
<keyword evidence="5 8" id="KW-0812">Transmembrane</keyword>
<keyword evidence="3 8" id="KW-0813">Transport</keyword>
<dbReference type="Pfam" id="PF00528">
    <property type="entry name" value="BPD_transp_1"/>
    <property type="match status" value="1"/>
</dbReference>
<comment type="subcellular location">
    <subcellularLocation>
        <location evidence="1 8">Cell membrane</location>
        <topology evidence="1 8">Multi-pass membrane protein</topology>
    </subcellularLocation>
</comment>
<evidence type="ECO:0000256" key="4">
    <source>
        <dbReference type="ARBA" id="ARBA00022475"/>
    </source>
</evidence>
<evidence type="ECO:0000256" key="2">
    <source>
        <dbReference type="ARBA" id="ARBA00007069"/>
    </source>
</evidence>
<dbReference type="Gene3D" id="1.10.3720.10">
    <property type="entry name" value="MetI-like"/>
    <property type="match status" value="1"/>
</dbReference>
<dbReference type="SUPFAM" id="SSF161098">
    <property type="entry name" value="MetI-like"/>
    <property type="match status" value="1"/>
</dbReference>